<name>A0A5C0UJ38_9RICK</name>
<sequence>MSLILARLLHKGAEKPSMLLRRDYLELCLLQNGKSNTTKFVQGAIKKIKKDIIFFFNEQQQTKVIFSDEVDEQQNITEDNVCFVTPIEGVTNFSRALPFFAFVIFLQKISPKGENVQACLIDFPALNHTCYAVSREGTWIKDTAHDCFTRVYCPQFTKIDTPISCTNEYKMPPKGITELNVGSATYCIWALISNKVDMIHTKNMDLATKKSAQLLIQEYKKQYTREND</sequence>
<dbReference type="EMBL" id="CP043312">
    <property type="protein sequence ID" value="QEK39472.1"/>
    <property type="molecule type" value="Genomic_DNA"/>
</dbReference>
<evidence type="ECO:0000313" key="2">
    <source>
        <dbReference type="Proteomes" id="UP000323844"/>
    </source>
</evidence>
<dbReference type="Proteomes" id="UP000323844">
    <property type="component" value="Chromosome"/>
</dbReference>
<reference evidence="1 2" key="1">
    <citation type="submission" date="2019-08" db="EMBL/GenBank/DDBJ databases">
        <title>Highly reduced genomes of protist endosymbionts show evolutionary convergence.</title>
        <authorList>
            <person name="George E."/>
            <person name="Husnik F."/>
            <person name="Tashyreva D."/>
            <person name="Prokopchuk G."/>
            <person name="Horak A."/>
            <person name="Kwong W.K."/>
            <person name="Lukes J."/>
            <person name="Keeling P.J."/>
        </authorList>
    </citation>
    <scope>NUCLEOTIDE SEQUENCE [LARGE SCALE GENOMIC DNA]</scope>
    <source>
        <strain evidence="1">1621</strain>
    </source>
</reference>
<protein>
    <recommendedName>
        <fullName evidence="3">Inositol monophosphatase</fullName>
    </recommendedName>
</protein>
<proteinExistence type="predicted"/>
<evidence type="ECO:0000313" key="1">
    <source>
        <dbReference type="EMBL" id="QEK39472.1"/>
    </source>
</evidence>
<dbReference type="RefSeq" id="WP_148951833.1">
    <property type="nucleotide sequence ID" value="NZ_CP043312.1"/>
</dbReference>
<dbReference type="OrthoDB" id="9785695at2"/>
<dbReference type="SUPFAM" id="SSF56655">
    <property type="entry name" value="Carbohydrate phosphatase"/>
    <property type="match status" value="1"/>
</dbReference>
<gene>
    <name evidence="1" type="ORF">FZC37_00770</name>
</gene>
<dbReference type="AlphaFoldDB" id="A0A5C0UJ38"/>
<evidence type="ECO:0008006" key="3">
    <source>
        <dbReference type="Google" id="ProtNLM"/>
    </source>
</evidence>
<accession>A0A5C0UJ38</accession>
<organism evidence="1 2">
    <name type="scientific">Candidatus Sneabacter namystus</name>
    <dbReference type="NCBI Taxonomy" id="2601646"/>
    <lineage>
        <taxon>Bacteria</taxon>
        <taxon>Pseudomonadati</taxon>
        <taxon>Pseudomonadota</taxon>
        <taxon>Alphaproteobacteria</taxon>
        <taxon>Rickettsiales</taxon>
        <taxon>Rickettsiaceae</taxon>
        <taxon>Rickettsieae</taxon>
        <taxon>Candidatus Sneabacter</taxon>
    </lineage>
</organism>
<keyword evidence="2" id="KW-1185">Reference proteome</keyword>
<dbReference type="Gene3D" id="3.30.540.10">
    <property type="entry name" value="Fructose-1,6-Bisphosphatase, subunit A, domain 1"/>
    <property type="match status" value="1"/>
</dbReference>
<dbReference type="KEGG" id="snay:FZC37_00770"/>